<evidence type="ECO:0000259" key="8">
    <source>
        <dbReference type="PROSITE" id="PS51704"/>
    </source>
</evidence>
<keyword evidence="3" id="KW-0732">Signal</keyword>
<evidence type="ECO:0000256" key="1">
    <source>
        <dbReference type="ARBA" id="ARBA00007277"/>
    </source>
</evidence>
<evidence type="ECO:0000256" key="3">
    <source>
        <dbReference type="ARBA" id="ARBA00022729"/>
    </source>
</evidence>
<feature type="domain" description="GP-PDE" evidence="8">
    <location>
        <begin position="71"/>
        <end position="321"/>
    </location>
</feature>
<evidence type="ECO:0000313" key="9">
    <source>
        <dbReference type="EMBL" id="CAG9286345.1"/>
    </source>
</evidence>
<dbReference type="SUPFAM" id="SSF51695">
    <property type="entry name" value="PLC-like phosphodiesterases"/>
    <property type="match status" value="1"/>
</dbReference>
<name>A0A8J9X552_PHATR</name>
<gene>
    <name evidence="9" type="ORF">PTTT1_LOCUS32001</name>
</gene>
<evidence type="ECO:0000256" key="2">
    <source>
        <dbReference type="ARBA" id="ARBA00012247"/>
    </source>
</evidence>
<feature type="transmembrane region" description="Helical" evidence="7">
    <location>
        <begin position="466"/>
        <end position="489"/>
    </location>
</feature>
<keyword evidence="4" id="KW-0319">Glycerol metabolism</keyword>
<dbReference type="PROSITE" id="PS51704">
    <property type="entry name" value="GP_PDE"/>
    <property type="match status" value="1"/>
</dbReference>
<dbReference type="EMBL" id="OU594963">
    <property type="protein sequence ID" value="CAG9286345.1"/>
    <property type="molecule type" value="Genomic_DNA"/>
</dbReference>
<dbReference type="Proteomes" id="UP000836788">
    <property type="component" value="Chromosome 22"/>
</dbReference>
<comment type="similarity">
    <text evidence="1">Belongs to the glycerophosphoryl diester phosphodiesterase family.</text>
</comment>
<dbReference type="EC" id="3.1.4.46" evidence="2"/>
<dbReference type="Pfam" id="PF03009">
    <property type="entry name" value="GDPD"/>
    <property type="match status" value="1"/>
</dbReference>
<dbReference type="InterPro" id="IPR017946">
    <property type="entry name" value="PLC-like_Pdiesterase_TIM-brl"/>
</dbReference>
<evidence type="ECO:0000256" key="4">
    <source>
        <dbReference type="ARBA" id="ARBA00022798"/>
    </source>
</evidence>
<evidence type="ECO:0000256" key="7">
    <source>
        <dbReference type="SAM" id="Phobius"/>
    </source>
</evidence>
<dbReference type="GO" id="GO:0006071">
    <property type="term" value="P:glycerol metabolic process"/>
    <property type="evidence" value="ECO:0007669"/>
    <property type="project" value="UniProtKB-KW"/>
</dbReference>
<dbReference type="InterPro" id="IPR030395">
    <property type="entry name" value="GP_PDE_dom"/>
</dbReference>
<protein>
    <recommendedName>
        <fullName evidence="2">glycerophosphodiester phosphodiesterase</fullName>
        <ecNumber evidence="2">3.1.4.46</ecNumber>
    </recommendedName>
</protein>
<dbReference type="GO" id="GO:0008889">
    <property type="term" value="F:glycerophosphodiester phosphodiesterase activity"/>
    <property type="evidence" value="ECO:0007669"/>
    <property type="project" value="UniProtKB-EC"/>
</dbReference>
<keyword evidence="7" id="KW-0472">Membrane</keyword>
<organism evidence="9">
    <name type="scientific">Phaeodactylum tricornutum</name>
    <name type="common">Diatom</name>
    <dbReference type="NCBI Taxonomy" id="2850"/>
    <lineage>
        <taxon>Eukaryota</taxon>
        <taxon>Sar</taxon>
        <taxon>Stramenopiles</taxon>
        <taxon>Ochrophyta</taxon>
        <taxon>Bacillariophyta</taxon>
        <taxon>Bacillariophyceae</taxon>
        <taxon>Bacillariophycidae</taxon>
        <taxon>Naviculales</taxon>
        <taxon>Phaeodactylaceae</taxon>
        <taxon>Phaeodactylum</taxon>
    </lineage>
</organism>
<dbReference type="AlphaFoldDB" id="A0A8J9X552"/>
<accession>A0A8J9X552</accession>
<evidence type="ECO:0000256" key="5">
    <source>
        <dbReference type="ARBA" id="ARBA00022801"/>
    </source>
</evidence>
<keyword evidence="7" id="KW-0812">Transmembrane</keyword>
<dbReference type="PANTHER" id="PTHR43620">
    <property type="entry name" value="GLYCEROPHOSPHORYL DIESTER PHOSPHODIESTERASE"/>
    <property type="match status" value="1"/>
</dbReference>
<dbReference type="PANTHER" id="PTHR43620:SF7">
    <property type="entry name" value="GLYCEROPHOSPHODIESTER PHOSPHODIESTERASE GDPD5-RELATED"/>
    <property type="match status" value="1"/>
</dbReference>
<proteinExistence type="inferred from homology"/>
<reference evidence="9" key="1">
    <citation type="submission" date="2022-02" db="EMBL/GenBank/DDBJ databases">
        <authorList>
            <person name="Giguere J D."/>
        </authorList>
    </citation>
    <scope>NUCLEOTIDE SEQUENCE</scope>
    <source>
        <strain evidence="9">CCAP 1055/1</strain>
    </source>
</reference>
<dbReference type="GO" id="GO:0006629">
    <property type="term" value="P:lipid metabolic process"/>
    <property type="evidence" value="ECO:0007669"/>
    <property type="project" value="InterPro"/>
</dbReference>
<sequence>MRSTHSLVSRCKRTLSLSRECQLLLLAVAVAMPPSFFHDRNVFVVHAVNVKPTCIPNSLRVPEKVTHRSHKLIVAHRGASYHLPEHSIAAYRLALELGADWIEPDIIATRDRQLIAMHTVDLGVTTNVADIFPEDRRWFSPWANASSYWAFNFTYDEISRLRLRQRLPQARTTALDNMLVVPHLNDILDTLVQWNEVDLAQILRQSTTTNTSSISEYNSSKTSKYPTALNLKQSGLYIELKDAAWILAEADLDLVDLLYEHFREEQDRWDNILRCWNGIRFDQYIVPGLVIQSFDGDVLRAFHNRWSSVFNDTAGTSKAEPNYVLLASEGQCADEMFWLNVGDHYRSFIHGIGLEKSCLLDSRFFAEELSPVVRAEEFNLALHPWTSRPEISEVNIQFNSAFEETQYLFCKEGVHGIFSESVASAVLAARLGCNNNDGAWQPPPVPSPTAIPKSDNLCYNDPSDSIFYVGVACFVVGGIVAALLFFAALRSFPSRRAGSGRRAIPTTEDTLYDLELT</sequence>
<keyword evidence="5" id="KW-0378">Hydrolase</keyword>
<dbReference type="Gene3D" id="3.20.20.190">
    <property type="entry name" value="Phosphatidylinositol (PI) phosphodiesterase"/>
    <property type="match status" value="1"/>
</dbReference>
<comment type="catalytic activity">
    <reaction evidence="6">
        <text>a sn-glycero-3-phosphodiester + H2O = an alcohol + sn-glycerol 3-phosphate + H(+)</text>
        <dbReference type="Rhea" id="RHEA:12969"/>
        <dbReference type="ChEBI" id="CHEBI:15377"/>
        <dbReference type="ChEBI" id="CHEBI:15378"/>
        <dbReference type="ChEBI" id="CHEBI:30879"/>
        <dbReference type="ChEBI" id="CHEBI:57597"/>
        <dbReference type="ChEBI" id="CHEBI:83408"/>
        <dbReference type="EC" id="3.1.4.46"/>
    </reaction>
</comment>
<keyword evidence="7" id="KW-1133">Transmembrane helix</keyword>
<evidence type="ECO:0000256" key="6">
    <source>
        <dbReference type="ARBA" id="ARBA00047512"/>
    </source>
</evidence>